<dbReference type="PANTHER" id="PTHR35098">
    <property type="entry name" value="EXPRESSED PROTEIN"/>
    <property type="match status" value="1"/>
</dbReference>
<dbReference type="Proteomes" id="UP000516314">
    <property type="component" value="Chromosome 1"/>
</dbReference>
<evidence type="ECO:0000259" key="3">
    <source>
        <dbReference type="Pfam" id="PF03763"/>
    </source>
</evidence>
<feature type="region of interest" description="Disordered" evidence="2">
    <location>
        <begin position="95"/>
        <end position="225"/>
    </location>
</feature>
<feature type="compositionally biased region" description="Basic and acidic residues" evidence="2">
    <location>
        <begin position="417"/>
        <end position="428"/>
    </location>
</feature>
<gene>
    <name evidence="4" type="ORF">AT9943_LOCUS1187</name>
</gene>
<evidence type="ECO:0000256" key="2">
    <source>
        <dbReference type="SAM" id="MobiDB-lite"/>
    </source>
</evidence>
<feature type="compositionally biased region" description="Polar residues" evidence="2">
    <location>
        <begin position="48"/>
        <end position="62"/>
    </location>
</feature>
<dbReference type="InterPro" id="IPR040294">
    <property type="entry name" value="Nodulin-rel_1/2"/>
</dbReference>
<dbReference type="EMBL" id="LR881466">
    <property type="protein sequence ID" value="CAD5312650.1"/>
    <property type="molecule type" value="Genomic_DNA"/>
</dbReference>
<accession>A0A7G2DQK5</accession>
<dbReference type="AlphaFoldDB" id="A0A7G2DQK5"/>
<feature type="region of interest" description="Disordered" evidence="2">
    <location>
        <begin position="328"/>
        <end position="363"/>
    </location>
</feature>
<feature type="region of interest" description="Disordered" evidence="2">
    <location>
        <begin position="251"/>
        <end position="274"/>
    </location>
</feature>
<dbReference type="GO" id="GO:0009408">
    <property type="term" value="P:response to heat"/>
    <property type="evidence" value="ECO:0007669"/>
    <property type="project" value="InterPro"/>
</dbReference>
<evidence type="ECO:0000256" key="1">
    <source>
        <dbReference type="ARBA" id="ARBA00005711"/>
    </source>
</evidence>
<feature type="domain" description="Remorin C-terminal" evidence="3">
    <location>
        <begin position="217"/>
        <end position="320"/>
    </location>
</feature>
<dbReference type="InterPro" id="IPR005516">
    <property type="entry name" value="Remorin_C"/>
</dbReference>
<feature type="compositionally biased region" description="Basic and acidic residues" evidence="2">
    <location>
        <begin position="202"/>
        <end position="225"/>
    </location>
</feature>
<proteinExistence type="inferred from homology"/>
<sequence length="477" mass="53395">MDTLIKQTRRKHPASQEKIREVGSSTREKKVSARKSVSFKEDKKKPSNWLQKQFSRQMSGQSYDPIGEMDHAAAVAATAYAIATFEETWLENYHSGLELGPSSSRSKSRRQLSFIDSETKDHKPPTLKSPMRKSSSVKKTFSMNLMGDHTKQNQDSEEKHERQRKPVSEPPRIQPPLRTRSEPRAPPPPPPPLLSPSPLRLPPRETKRQSSEHTSRKDDSTADAWEKAELSKIKARYEKLNRKIDLWEAKKREKARRKLDISEQSELEQRRKRGLQRFREDTEYIEQIAAGARAQAEKDRQSKEFKVKEKAGVIRSTEKKEKMNFISDQVKKLSSSTPEEPDHNKPVEGTETATRPATNAELMASAKVVAEAAQAAARNESDKLDKGKVAGASADILDAAEKYGKFDEKSSTGQYLDKAEKYLNDYESSHSTGAGGPPPPTSQAEPASQPEPAAKKDDEESGGGLGGYAKMAQGFLK</sequence>
<name>A0A7G2DQK5_ARATH</name>
<dbReference type="GO" id="GO:0010115">
    <property type="term" value="P:regulation of abscisic acid biosynthetic process"/>
    <property type="evidence" value="ECO:0007669"/>
    <property type="project" value="InterPro"/>
</dbReference>
<protein>
    <submittedName>
        <fullName evidence="4">(thale cress) hypothetical protein</fullName>
    </submittedName>
</protein>
<feature type="region of interest" description="Disordered" evidence="2">
    <location>
        <begin position="402"/>
        <end position="477"/>
    </location>
</feature>
<reference evidence="4 5" key="1">
    <citation type="submission" date="2020-09" db="EMBL/GenBank/DDBJ databases">
        <authorList>
            <person name="Ashkenazy H."/>
        </authorList>
    </citation>
    <scope>NUCLEOTIDE SEQUENCE [LARGE SCALE GENOMIC DNA]</scope>
    <source>
        <strain evidence="5">cv. Cdm-0</strain>
    </source>
</reference>
<evidence type="ECO:0000313" key="5">
    <source>
        <dbReference type="Proteomes" id="UP000516314"/>
    </source>
</evidence>
<dbReference type="PANTHER" id="PTHR35098:SF1">
    <property type="entry name" value="NODULIN-RELATED PROTEIN 2"/>
    <property type="match status" value="1"/>
</dbReference>
<feature type="compositionally biased region" description="Basic and acidic residues" evidence="2">
    <location>
        <begin position="148"/>
        <end position="167"/>
    </location>
</feature>
<comment type="similarity">
    <text evidence="1">Belongs to the remorin family.</text>
</comment>
<feature type="region of interest" description="Disordered" evidence="2">
    <location>
        <begin position="1"/>
        <end position="65"/>
    </location>
</feature>
<dbReference type="Pfam" id="PF03763">
    <property type="entry name" value="Remorin_C"/>
    <property type="match status" value="1"/>
</dbReference>
<feature type="compositionally biased region" description="Low complexity" evidence="2">
    <location>
        <begin position="442"/>
        <end position="452"/>
    </location>
</feature>
<feature type="compositionally biased region" description="Basic and acidic residues" evidence="2">
    <location>
        <begin position="14"/>
        <end position="31"/>
    </location>
</feature>
<organism evidence="4 5">
    <name type="scientific">Arabidopsis thaliana</name>
    <name type="common">Mouse-ear cress</name>
    <dbReference type="NCBI Taxonomy" id="3702"/>
    <lineage>
        <taxon>Eukaryota</taxon>
        <taxon>Viridiplantae</taxon>
        <taxon>Streptophyta</taxon>
        <taxon>Embryophyta</taxon>
        <taxon>Tracheophyta</taxon>
        <taxon>Spermatophyta</taxon>
        <taxon>Magnoliopsida</taxon>
        <taxon>eudicotyledons</taxon>
        <taxon>Gunneridae</taxon>
        <taxon>Pentapetalae</taxon>
        <taxon>rosids</taxon>
        <taxon>malvids</taxon>
        <taxon>Brassicales</taxon>
        <taxon>Brassicaceae</taxon>
        <taxon>Camelineae</taxon>
        <taxon>Arabidopsis</taxon>
    </lineage>
</organism>
<evidence type="ECO:0000313" key="4">
    <source>
        <dbReference type="EMBL" id="CAD5312650.1"/>
    </source>
</evidence>
<feature type="compositionally biased region" description="Pro residues" evidence="2">
    <location>
        <begin position="184"/>
        <end position="201"/>
    </location>
</feature>
<feature type="compositionally biased region" description="Polar residues" evidence="2">
    <location>
        <begin position="132"/>
        <end position="143"/>
    </location>
</feature>